<feature type="transmembrane region" description="Helical" evidence="6">
    <location>
        <begin position="242"/>
        <end position="261"/>
    </location>
</feature>
<proteinExistence type="predicted"/>
<dbReference type="InterPro" id="IPR019931">
    <property type="entry name" value="LPXTG_anchor"/>
</dbReference>
<keyword evidence="9" id="KW-1185">Reference proteome</keyword>
<name>A0ABS4YUV6_9MICC</name>
<evidence type="ECO:0000256" key="1">
    <source>
        <dbReference type="ARBA" id="ARBA00022512"/>
    </source>
</evidence>
<protein>
    <submittedName>
        <fullName evidence="8">LPXTG-motif cell wall-anchored protein</fullName>
    </submittedName>
</protein>
<dbReference type="RefSeq" id="WP_209678828.1">
    <property type="nucleotide sequence ID" value="NZ_JAGIOI010000001.1"/>
</dbReference>
<keyword evidence="1" id="KW-0134">Cell wall</keyword>
<dbReference type="EMBL" id="JAGIOI010000001">
    <property type="protein sequence ID" value="MBP2412585.1"/>
    <property type="molecule type" value="Genomic_DNA"/>
</dbReference>
<reference evidence="8 9" key="1">
    <citation type="submission" date="2021-03" db="EMBL/GenBank/DDBJ databases">
        <title>Sequencing the genomes of 1000 actinobacteria strains.</title>
        <authorList>
            <person name="Klenk H.-P."/>
        </authorList>
    </citation>
    <scope>NUCLEOTIDE SEQUENCE [LARGE SCALE GENOMIC DNA]</scope>
    <source>
        <strain evidence="8 9">DSM 16005</strain>
    </source>
</reference>
<feature type="region of interest" description="Disordered" evidence="5">
    <location>
        <begin position="198"/>
        <end position="234"/>
    </location>
</feature>
<feature type="compositionally biased region" description="Low complexity" evidence="5">
    <location>
        <begin position="212"/>
        <end position="223"/>
    </location>
</feature>
<keyword evidence="4" id="KW-0572">Peptidoglycan-anchor</keyword>
<dbReference type="Proteomes" id="UP000711614">
    <property type="component" value="Unassembled WGS sequence"/>
</dbReference>
<evidence type="ECO:0000259" key="7">
    <source>
        <dbReference type="PROSITE" id="PS50847"/>
    </source>
</evidence>
<evidence type="ECO:0000313" key="8">
    <source>
        <dbReference type="EMBL" id="MBP2412585.1"/>
    </source>
</evidence>
<dbReference type="PROSITE" id="PS51318">
    <property type="entry name" value="TAT"/>
    <property type="match status" value="1"/>
</dbReference>
<evidence type="ECO:0000256" key="6">
    <source>
        <dbReference type="SAM" id="Phobius"/>
    </source>
</evidence>
<evidence type="ECO:0000256" key="5">
    <source>
        <dbReference type="SAM" id="MobiDB-lite"/>
    </source>
</evidence>
<sequence length="268" mass="25711">MNGTARPEAARVSRRSGVRRAGRLAGALALAGGLVLVGGASSMATAAAGPSGQTLSVDRSEGLNAAGDSVVVSGAGYDLSKGIYVGICVNNGPGAVATPCLGGVDMSGGSGSSVWISSNPPSYGQGLAQPFTQSGGTGSFSVALGVVASDSMTNCQDPGQAPNGCVVVTRADHTRSADRSADVMVPISFGAVEAPAAEDAGEAGNASGGAAGNAAPGEATAAETRTGKSTDPLAKTGASTTVYVAAGAVLLAAGAGALVMTKRRRGGQ</sequence>
<gene>
    <name evidence="8" type="ORF">JOF48_001384</name>
</gene>
<evidence type="ECO:0000256" key="2">
    <source>
        <dbReference type="ARBA" id="ARBA00022525"/>
    </source>
</evidence>
<dbReference type="InterPro" id="IPR027273">
    <property type="entry name" value="Neocarzinostatin-like"/>
</dbReference>
<keyword evidence="6" id="KW-0812">Transmembrane</keyword>
<comment type="caution">
    <text evidence="8">The sequence shown here is derived from an EMBL/GenBank/DDBJ whole genome shotgun (WGS) entry which is preliminary data.</text>
</comment>
<dbReference type="InterPro" id="IPR010916">
    <property type="entry name" value="TonB_box_CS"/>
</dbReference>
<evidence type="ECO:0000256" key="4">
    <source>
        <dbReference type="ARBA" id="ARBA00023088"/>
    </source>
</evidence>
<feature type="domain" description="Gram-positive cocci surface proteins LPxTG" evidence="7">
    <location>
        <begin position="233"/>
        <end position="268"/>
    </location>
</feature>
<dbReference type="SUPFAM" id="SSF49319">
    <property type="entry name" value="Actinoxanthin-like"/>
    <property type="match status" value="1"/>
</dbReference>
<accession>A0ABS4YUV6</accession>
<dbReference type="NCBIfam" id="TIGR01167">
    <property type="entry name" value="LPXTG_anchor"/>
    <property type="match status" value="1"/>
</dbReference>
<keyword evidence="2" id="KW-0964">Secreted</keyword>
<organism evidence="8 9">
    <name type="scientific">Arthrobacter stackebrandtii</name>
    <dbReference type="NCBI Taxonomy" id="272161"/>
    <lineage>
        <taxon>Bacteria</taxon>
        <taxon>Bacillati</taxon>
        <taxon>Actinomycetota</taxon>
        <taxon>Actinomycetes</taxon>
        <taxon>Micrococcales</taxon>
        <taxon>Micrococcaceae</taxon>
        <taxon>Arthrobacter</taxon>
    </lineage>
</organism>
<evidence type="ECO:0000256" key="3">
    <source>
        <dbReference type="ARBA" id="ARBA00022729"/>
    </source>
</evidence>
<dbReference type="PROSITE" id="PS00430">
    <property type="entry name" value="TONB_DEPENDENT_REC_1"/>
    <property type="match status" value="1"/>
</dbReference>
<evidence type="ECO:0000313" key="9">
    <source>
        <dbReference type="Proteomes" id="UP000711614"/>
    </source>
</evidence>
<keyword evidence="3" id="KW-0732">Signal</keyword>
<keyword evidence="6" id="KW-1133">Transmembrane helix</keyword>
<dbReference type="PROSITE" id="PS50847">
    <property type="entry name" value="GRAM_POS_ANCHORING"/>
    <property type="match status" value="1"/>
</dbReference>
<keyword evidence="6" id="KW-0472">Membrane</keyword>
<dbReference type="Gene3D" id="2.60.40.230">
    <property type="entry name" value="Neocarzinostatin-like"/>
    <property type="match status" value="1"/>
</dbReference>
<dbReference type="InterPro" id="IPR006311">
    <property type="entry name" value="TAT_signal"/>
</dbReference>